<comment type="caution">
    <text evidence="2">The sequence shown here is derived from an EMBL/GenBank/DDBJ whole genome shotgun (WGS) entry which is preliminary data.</text>
</comment>
<protein>
    <recommendedName>
        <fullName evidence="1">PIN domain-containing protein</fullName>
    </recommendedName>
</protein>
<sequence>MGSFKGEIQSVKILLDTNIILDIALERQPFFGESEQVLSLVEQGEVEGYISASTFSDLYYIIRKAKGRDSTLEFLRYIATFCQVATVDNSVISMALTCNFKDFEDAIQYSSAVINLIDAIVTRNPRDFPVTIPRIVTPNQLILELTNSP</sequence>
<dbReference type="InterPro" id="IPR002716">
    <property type="entry name" value="PIN_dom"/>
</dbReference>
<evidence type="ECO:0000259" key="1">
    <source>
        <dbReference type="Pfam" id="PF13470"/>
    </source>
</evidence>
<organism evidence="2 3">
    <name type="scientific">Microcoleus asticus IPMA8</name>
    <dbReference type="NCBI Taxonomy" id="2563858"/>
    <lineage>
        <taxon>Bacteria</taxon>
        <taxon>Bacillati</taxon>
        <taxon>Cyanobacteriota</taxon>
        <taxon>Cyanophyceae</taxon>
        <taxon>Oscillatoriophycideae</taxon>
        <taxon>Oscillatoriales</taxon>
        <taxon>Microcoleaceae</taxon>
        <taxon>Microcoleus</taxon>
        <taxon>Microcoleus asticus</taxon>
    </lineage>
</organism>
<gene>
    <name evidence="2" type="ORF">E5S67_01034</name>
</gene>
<dbReference type="Pfam" id="PF13470">
    <property type="entry name" value="PIN_3"/>
    <property type="match status" value="1"/>
</dbReference>
<feature type="domain" description="PIN" evidence="1">
    <location>
        <begin position="12"/>
        <end position="124"/>
    </location>
</feature>
<proteinExistence type="predicted"/>
<dbReference type="EMBL" id="SRRZ01000013">
    <property type="protein sequence ID" value="NQE33315.1"/>
    <property type="molecule type" value="Genomic_DNA"/>
</dbReference>
<reference evidence="2 3" key="1">
    <citation type="journal article" date="2020" name="Sci. Rep.">
        <title>A novel cyanobacterial geosmin producer, revising GeoA distribution and dispersion patterns in Bacteria.</title>
        <authorList>
            <person name="Churro C."/>
            <person name="Semedo-Aguiar A.P."/>
            <person name="Silva A.D."/>
            <person name="Pereira-Leal J.B."/>
            <person name="Leite R.B."/>
        </authorList>
    </citation>
    <scope>NUCLEOTIDE SEQUENCE [LARGE SCALE GENOMIC DNA]</scope>
    <source>
        <strain evidence="2 3">IPMA8</strain>
    </source>
</reference>
<keyword evidence="3" id="KW-1185">Reference proteome</keyword>
<evidence type="ECO:0000313" key="3">
    <source>
        <dbReference type="Proteomes" id="UP000702425"/>
    </source>
</evidence>
<accession>A0ABX2CUQ8</accession>
<name>A0ABX2CUQ8_9CYAN</name>
<dbReference type="Proteomes" id="UP000702425">
    <property type="component" value="Unassembled WGS sequence"/>
</dbReference>
<evidence type="ECO:0000313" key="2">
    <source>
        <dbReference type="EMBL" id="NQE33315.1"/>
    </source>
</evidence>